<feature type="transmembrane region" description="Helical" evidence="1">
    <location>
        <begin position="191"/>
        <end position="207"/>
    </location>
</feature>
<reference evidence="2 3" key="1">
    <citation type="submission" date="2016-06" db="EMBL/GenBank/DDBJ databases">
        <authorList>
            <person name="Kim H.J."/>
        </authorList>
    </citation>
    <scope>NUCLEOTIDE SEQUENCE [LARGE SCALE GENOMIC DNA]</scope>
    <source>
        <strain evidence="2 3">KFRI01</strain>
    </source>
</reference>
<dbReference type="Proteomes" id="UP000188147">
    <property type="component" value="Chromosome"/>
</dbReference>
<keyword evidence="1" id="KW-0472">Membrane</keyword>
<feature type="transmembrane region" description="Helical" evidence="1">
    <location>
        <begin position="12"/>
        <end position="30"/>
    </location>
</feature>
<evidence type="ECO:0000256" key="1">
    <source>
        <dbReference type="SAM" id="Phobius"/>
    </source>
</evidence>
<dbReference type="EMBL" id="CP016329">
    <property type="protein sequence ID" value="AQN80228.1"/>
    <property type="molecule type" value="Genomic_DNA"/>
</dbReference>
<protein>
    <recommendedName>
        <fullName evidence="4">YfhO family protein</fullName>
    </recommendedName>
</protein>
<feature type="transmembrane region" description="Helical" evidence="1">
    <location>
        <begin position="146"/>
        <end position="164"/>
    </location>
</feature>
<feature type="transmembrane region" description="Helical" evidence="1">
    <location>
        <begin position="81"/>
        <end position="103"/>
    </location>
</feature>
<proteinExistence type="predicted"/>
<dbReference type="InterPro" id="IPR045691">
    <property type="entry name" value="DUF6056"/>
</dbReference>
<evidence type="ECO:0008006" key="4">
    <source>
        <dbReference type="Google" id="ProtNLM"/>
    </source>
</evidence>
<feature type="transmembrane region" description="Helical" evidence="1">
    <location>
        <begin position="271"/>
        <end position="288"/>
    </location>
</feature>
<evidence type="ECO:0000313" key="2">
    <source>
        <dbReference type="EMBL" id="AQN80228.1"/>
    </source>
</evidence>
<dbReference type="RefSeq" id="WP_077283024.1">
    <property type="nucleotide sequence ID" value="NZ_CP016329.1"/>
</dbReference>
<sequence length="548" mass="62437">MFKNITTKNKKILAVILIAFLIILVPNWFMPFVSDDSFYYLIPGDQGFIANLINTSVDHYLTWSGRLLTDVESRLMLQLPFFMRAILKSAILISLLSMIAILPNLILKRNTSKQFIPTFVALFVIYWVCNPNLGQTTFWNVGSSNYLFTNFWIVLYLTLAFYLFNKQSSVLKSLPLMLIAFAAGLSNENTAPVIVLFSLAMIVFAYYKKRYISYPWLFGLFGNLAGAAILILSPGSKARLSTSPDFVEESLSLKVYNFISGGTYTYTFENYGFLFLIFVALLLVKLIQSKYDKKYLFLAAIFFLMAIIANAVFVMSPELPIRSLQGAFVFFLISFVFLLHDCLSYISSKYDKSSILILFSAVTILFTVSYALMVHSIYLANKESQIRAQAVLTARSKKADTVNIPSWYVSSLLRPNNDPFDRFFNPKFGAFYDYSGNVREISTPFNYTDVKKLKAQQYAINSKYVNKINIFNNGEKFGNQTMVIFIKDKAPLNFKTKVLLYTQAGVKEFNPQSTDSVTVHGYRFISVDLGNYVYKNPINKITVENNLQ</sequence>
<keyword evidence="1" id="KW-0812">Transmembrane</keyword>
<feature type="transmembrane region" description="Helical" evidence="1">
    <location>
        <begin position="169"/>
        <end position="185"/>
    </location>
</feature>
<accession>A0ABM6HVC6</accession>
<feature type="transmembrane region" description="Helical" evidence="1">
    <location>
        <begin position="115"/>
        <end position="134"/>
    </location>
</feature>
<feature type="transmembrane region" description="Helical" evidence="1">
    <location>
        <begin position="321"/>
        <end position="343"/>
    </location>
</feature>
<name>A0ABM6HVC6_9LACO</name>
<feature type="transmembrane region" description="Helical" evidence="1">
    <location>
        <begin position="355"/>
        <end position="378"/>
    </location>
</feature>
<keyword evidence="3" id="KW-1185">Reference proteome</keyword>
<gene>
    <name evidence="2" type="ORF">A9176_07645</name>
</gene>
<feature type="transmembrane region" description="Helical" evidence="1">
    <location>
        <begin position="295"/>
        <end position="315"/>
    </location>
</feature>
<feature type="transmembrane region" description="Helical" evidence="1">
    <location>
        <begin position="214"/>
        <end position="233"/>
    </location>
</feature>
<organism evidence="2 3">
    <name type="scientific">Leuconostoc garlicum</name>
    <dbReference type="NCBI Taxonomy" id="255248"/>
    <lineage>
        <taxon>Bacteria</taxon>
        <taxon>Bacillati</taxon>
        <taxon>Bacillota</taxon>
        <taxon>Bacilli</taxon>
        <taxon>Lactobacillales</taxon>
        <taxon>Lactobacillaceae</taxon>
        <taxon>Leuconostoc</taxon>
    </lineage>
</organism>
<dbReference type="Pfam" id="PF19528">
    <property type="entry name" value="DUF6056"/>
    <property type="match status" value="1"/>
</dbReference>
<keyword evidence="1" id="KW-1133">Transmembrane helix</keyword>
<evidence type="ECO:0000313" key="3">
    <source>
        <dbReference type="Proteomes" id="UP000188147"/>
    </source>
</evidence>